<keyword evidence="1" id="KW-0812">Transmembrane</keyword>
<reference evidence="2" key="2">
    <citation type="submission" date="2019-06" db="EMBL/GenBank/DDBJ databases">
        <title>Genomics analysis of Aphanomyces spp. identifies a new class of oomycete effector associated with host adaptation.</title>
        <authorList>
            <person name="Gaulin E."/>
        </authorList>
    </citation>
    <scope>NUCLEOTIDE SEQUENCE</scope>
    <source>
        <strain evidence="2">CBS 578.67</strain>
    </source>
</reference>
<reference evidence="3 4" key="1">
    <citation type="submission" date="2019-03" db="EMBL/GenBank/DDBJ databases">
        <authorList>
            <person name="Gaulin E."/>
            <person name="Dumas B."/>
        </authorList>
    </citation>
    <scope>NUCLEOTIDE SEQUENCE [LARGE SCALE GENOMIC DNA]</scope>
    <source>
        <strain evidence="3">CBS 568.67</strain>
    </source>
</reference>
<proteinExistence type="predicted"/>
<dbReference type="EMBL" id="VJMH01007480">
    <property type="protein sequence ID" value="KAF0682872.1"/>
    <property type="molecule type" value="Genomic_DNA"/>
</dbReference>
<sequence>MTSNTNTMTDEPNVPCRRWEPQREDTYLAVGLTTIGAALGAAKRASFLPIAGGAAIGGGLWALTTHGGVMYGALTTPNGLVFMSSTVVAFWVHDAVKTKSTFKAVIACSQMFVAANHFVDYYLEIEK</sequence>
<protein>
    <submittedName>
        <fullName evidence="3">Aste57867_25007 protein</fullName>
    </submittedName>
</protein>
<evidence type="ECO:0000313" key="2">
    <source>
        <dbReference type="EMBL" id="KAF0682872.1"/>
    </source>
</evidence>
<evidence type="ECO:0000313" key="4">
    <source>
        <dbReference type="Proteomes" id="UP000332933"/>
    </source>
</evidence>
<gene>
    <name evidence="3" type="primary">Aste57867_25007</name>
    <name evidence="2" type="ORF">As57867_024929</name>
    <name evidence="3" type="ORF">ASTE57867_25007</name>
</gene>
<dbReference type="Proteomes" id="UP000332933">
    <property type="component" value="Unassembled WGS sequence"/>
</dbReference>
<keyword evidence="4" id="KW-1185">Reference proteome</keyword>
<keyword evidence="1" id="KW-0472">Membrane</keyword>
<accession>A0A485LU37</accession>
<dbReference type="EMBL" id="CAADRA010007506">
    <property type="protein sequence ID" value="VFU01638.1"/>
    <property type="molecule type" value="Genomic_DNA"/>
</dbReference>
<name>A0A485LU37_9STRA</name>
<feature type="transmembrane region" description="Helical" evidence="1">
    <location>
        <begin position="69"/>
        <end position="92"/>
    </location>
</feature>
<evidence type="ECO:0000256" key="1">
    <source>
        <dbReference type="SAM" id="Phobius"/>
    </source>
</evidence>
<feature type="transmembrane region" description="Helical" evidence="1">
    <location>
        <begin position="45"/>
        <end position="63"/>
    </location>
</feature>
<keyword evidence="1" id="KW-1133">Transmembrane helix</keyword>
<organism evidence="3 4">
    <name type="scientific">Aphanomyces stellatus</name>
    <dbReference type="NCBI Taxonomy" id="120398"/>
    <lineage>
        <taxon>Eukaryota</taxon>
        <taxon>Sar</taxon>
        <taxon>Stramenopiles</taxon>
        <taxon>Oomycota</taxon>
        <taxon>Saprolegniomycetes</taxon>
        <taxon>Saprolegniales</taxon>
        <taxon>Verrucalvaceae</taxon>
        <taxon>Aphanomyces</taxon>
    </lineage>
</organism>
<dbReference type="AlphaFoldDB" id="A0A485LU37"/>
<evidence type="ECO:0000313" key="3">
    <source>
        <dbReference type="EMBL" id="VFU01638.1"/>
    </source>
</evidence>